<accession>A0ABP0XLL7</accession>
<dbReference type="EMBL" id="OZ021735">
    <property type="protein sequence ID" value="CAK9309061.1"/>
    <property type="molecule type" value="Genomic_DNA"/>
</dbReference>
<gene>
    <name evidence="1" type="ORF">CITCOLO1_LOCUS586</name>
</gene>
<organism evidence="1 2">
    <name type="scientific">Citrullus colocynthis</name>
    <name type="common">colocynth</name>
    <dbReference type="NCBI Taxonomy" id="252529"/>
    <lineage>
        <taxon>Eukaryota</taxon>
        <taxon>Viridiplantae</taxon>
        <taxon>Streptophyta</taxon>
        <taxon>Embryophyta</taxon>
        <taxon>Tracheophyta</taxon>
        <taxon>Spermatophyta</taxon>
        <taxon>Magnoliopsida</taxon>
        <taxon>eudicotyledons</taxon>
        <taxon>Gunneridae</taxon>
        <taxon>Pentapetalae</taxon>
        <taxon>rosids</taxon>
        <taxon>fabids</taxon>
        <taxon>Cucurbitales</taxon>
        <taxon>Cucurbitaceae</taxon>
        <taxon>Benincaseae</taxon>
        <taxon>Citrullus</taxon>
    </lineage>
</organism>
<sequence>MQYKLCMSYKVQAIKETDHQGESELENELAMRSDAARKPFFWLGSPYMVESSTVARDTVEGIIDKIGRKSIG</sequence>
<keyword evidence="2" id="KW-1185">Reference proteome</keyword>
<evidence type="ECO:0000313" key="2">
    <source>
        <dbReference type="Proteomes" id="UP001642487"/>
    </source>
</evidence>
<reference evidence="1 2" key="1">
    <citation type="submission" date="2024-03" db="EMBL/GenBank/DDBJ databases">
        <authorList>
            <person name="Gkanogiannis A."/>
            <person name="Becerra Lopez-Lavalle L."/>
        </authorList>
    </citation>
    <scope>NUCLEOTIDE SEQUENCE [LARGE SCALE GENOMIC DNA]</scope>
</reference>
<proteinExistence type="predicted"/>
<evidence type="ECO:0000313" key="1">
    <source>
        <dbReference type="EMBL" id="CAK9309061.1"/>
    </source>
</evidence>
<name>A0ABP0XLL7_9ROSI</name>
<protein>
    <submittedName>
        <fullName evidence="1">Uncharacterized protein</fullName>
    </submittedName>
</protein>
<dbReference type="Proteomes" id="UP001642487">
    <property type="component" value="Chromosome 1"/>
</dbReference>